<feature type="domain" description="F-box" evidence="1">
    <location>
        <begin position="202"/>
        <end position="248"/>
    </location>
</feature>
<dbReference type="Gene3D" id="3.80.10.10">
    <property type="entry name" value="Ribonuclease Inhibitor"/>
    <property type="match status" value="1"/>
</dbReference>
<dbReference type="SMART" id="SM00256">
    <property type="entry name" value="FBOX"/>
    <property type="match status" value="1"/>
</dbReference>
<proteinExistence type="predicted"/>
<gene>
    <name evidence="2" type="ORF">ABEB36_010710</name>
</gene>
<dbReference type="SUPFAM" id="SSF52047">
    <property type="entry name" value="RNI-like"/>
    <property type="match status" value="1"/>
</dbReference>
<dbReference type="Pfam" id="PF12937">
    <property type="entry name" value="F-box-like"/>
    <property type="match status" value="1"/>
</dbReference>
<dbReference type="InterPro" id="IPR036047">
    <property type="entry name" value="F-box-like_dom_sf"/>
</dbReference>
<evidence type="ECO:0000259" key="1">
    <source>
        <dbReference type="PROSITE" id="PS50181"/>
    </source>
</evidence>
<accession>A0ABD1ECS9</accession>
<sequence>MNNKLKISLSEPLIRFKETGSIFNAPYFPRCEIDNHRLWVSDDSVRPLGRFCDQKPYKYQDNPFSVEYLFTYNFAGQINMTNFKMHPSWEKANVVIRIWGAWIDHNTRIMKGKWHLLYEVSHSKDPSESYKECSELITSIRIELNGNFLMYPEFIESLTNHCEVEEPTYFPLFFPLHKVLYEGVQILTHNVVPKIEANSNGENFTEYLPNEILYNIFNHLDLRSLSRCAQVNKRWNSITSDPRFYQEMDLKMYWYKFSIDTVEKLKEKFQIVRKLDLTWFTNMAYPVLYNKQEKLQYNAILIKLELGSWKRLTDEDLVPILTQCKKLSYLYIPHTPKITSWALTLACDNLPKLRHICIFSCEKISTEMVEDLAEIYKHVNFYQKKKWTEPI</sequence>
<dbReference type="SUPFAM" id="SSF81383">
    <property type="entry name" value="F-box domain"/>
    <property type="match status" value="1"/>
</dbReference>
<dbReference type="PROSITE" id="PS50181">
    <property type="entry name" value="FBOX"/>
    <property type="match status" value="1"/>
</dbReference>
<reference evidence="2 3" key="1">
    <citation type="submission" date="2024-05" db="EMBL/GenBank/DDBJ databases">
        <title>Genetic variation in Jamaican populations of the coffee berry borer (Hypothenemus hampei).</title>
        <authorList>
            <person name="Errbii M."/>
            <person name="Myrie A."/>
        </authorList>
    </citation>
    <scope>NUCLEOTIDE SEQUENCE [LARGE SCALE GENOMIC DNA]</scope>
    <source>
        <strain evidence="2">JA-Hopewell-2020-01-JO</strain>
        <tissue evidence="2">Whole body</tissue>
    </source>
</reference>
<dbReference type="InterPro" id="IPR001810">
    <property type="entry name" value="F-box_dom"/>
</dbReference>
<evidence type="ECO:0000313" key="2">
    <source>
        <dbReference type="EMBL" id="KAL1492458.1"/>
    </source>
</evidence>
<protein>
    <recommendedName>
        <fullName evidence="1">F-box domain-containing protein</fullName>
    </recommendedName>
</protein>
<dbReference type="InterPro" id="IPR032675">
    <property type="entry name" value="LRR_dom_sf"/>
</dbReference>
<comment type="caution">
    <text evidence="2">The sequence shown here is derived from an EMBL/GenBank/DDBJ whole genome shotgun (WGS) entry which is preliminary data.</text>
</comment>
<organism evidence="2 3">
    <name type="scientific">Hypothenemus hampei</name>
    <name type="common">Coffee berry borer</name>
    <dbReference type="NCBI Taxonomy" id="57062"/>
    <lineage>
        <taxon>Eukaryota</taxon>
        <taxon>Metazoa</taxon>
        <taxon>Ecdysozoa</taxon>
        <taxon>Arthropoda</taxon>
        <taxon>Hexapoda</taxon>
        <taxon>Insecta</taxon>
        <taxon>Pterygota</taxon>
        <taxon>Neoptera</taxon>
        <taxon>Endopterygota</taxon>
        <taxon>Coleoptera</taxon>
        <taxon>Polyphaga</taxon>
        <taxon>Cucujiformia</taxon>
        <taxon>Curculionidae</taxon>
        <taxon>Scolytinae</taxon>
        <taxon>Hypothenemus</taxon>
    </lineage>
</organism>
<dbReference type="Proteomes" id="UP001566132">
    <property type="component" value="Unassembled WGS sequence"/>
</dbReference>
<dbReference type="AlphaFoldDB" id="A0ABD1ECS9"/>
<dbReference type="CDD" id="cd09917">
    <property type="entry name" value="F-box_SF"/>
    <property type="match status" value="1"/>
</dbReference>
<name>A0ABD1ECS9_HYPHA</name>
<dbReference type="Gene3D" id="1.20.1280.50">
    <property type="match status" value="1"/>
</dbReference>
<evidence type="ECO:0000313" key="3">
    <source>
        <dbReference type="Proteomes" id="UP001566132"/>
    </source>
</evidence>
<dbReference type="EMBL" id="JBDJPC010000008">
    <property type="protein sequence ID" value="KAL1492458.1"/>
    <property type="molecule type" value="Genomic_DNA"/>
</dbReference>
<keyword evidence="3" id="KW-1185">Reference proteome</keyword>